<feature type="transmembrane region" description="Helical" evidence="9">
    <location>
        <begin position="73"/>
        <end position="97"/>
    </location>
</feature>
<dbReference type="PIRSF" id="PIRSF023381">
    <property type="entry name" value="MannP-dilichol_defect-1p"/>
    <property type="match status" value="1"/>
</dbReference>
<protein>
    <recommendedName>
        <fullName evidence="8">Mannose-P-dolichol utilization defect 1 protein homolog</fullName>
    </recommendedName>
</protein>
<evidence type="ECO:0000313" key="11">
    <source>
        <dbReference type="Proteomes" id="UP000008312"/>
    </source>
</evidence>
<dbReference type="GeneID" id="24920311"/>
<evidence type="ECO:0000256" key="1">
    <source>
        <dbReference type="ARBA" id="ARBA00004141"/>
    </source>
</evidence>
<reference evidence="10" key="1">
    <citation type="submission" date="2010-02" db="EMBL/GenBank/DDBJ databases">
        <title>Sequencing and annotation of the Blastocystis hominis genome.</title>
        <authorList>
            <person name="Wincker P."/>
        </authorList>
    </citation>
    <scope>NUCLEOTIDE SEQUENCE</scope>
    <source>
        <strain evidence="10">Singapore isolate B</strain>
    </source>
</reference>
<accession>D8M5H0</accession>
<evidence type="ECO:0000256" key="4">
    <source>
        <dbReference type="ARBA" id="ARBA00022737"/>
    </source>
</evidence>
<comment type="similarity">
    <text evidence="7 8">Belongs to the MPDU1 (TC 2.A.43.3) family.</text>
</comment>
<feature type="transmembrane region" description="Helical" evidence="9">
    <location>
        <begin position="39"/>
        <end position="61"/>
    </location>
</feature>
<feature type="transmembrane region" description="Helical" evidence="9">
    <location>
        <begin position="109"/>
        <end position="126"/>
    </location>
</feature>
<proteinExistence type="inferred from homology"/>
<dbReference type="Proteomes" id="UP000008312">
    <property type="component" value="Unassembled WGS sequence"/>
</dbReference>
<organism evidence="10">
    <name type="scientific">Blastocystis hominis</name>
    <dbReference type="NCBI Taxonomy" id="12968"/>
    <lineage>
        <taxon>Eukaryota</taxon>
        <taxon>Sar</taxon>
        <taxon>Stramenopiles</taxon>
        <taxon>Bigyra</taxon>
        <taxon>Opalozoa</taxon>
        <taxon>Opalinata</taxon>
        <taxon>Blastocystidae</taxon>
        <taxon>Blastocystis</taxon>
    </lineage>
</organism>
<comment type="subcellular location">
    <subcellularLocation>
        <location evidence="1 8">Membrane</location>
        <topology evidence="1 8">Multi-pass membrane protein</topology>
    </subcellularLocation>
</comment>
<gene>
    <name evidence="10" type="ORF">GSBLH_T00003200001</name>
</gene>
<feature type="transmembrane region" description="Helical" evidence="9">
    <location>
        <begin position="159"/>
        <end position="179"/>
    </location>
</feature>
<dbReference type="SMART" id="SM00679">
    <property type="entry name" value="CTNS"/>
    <property type="match status" value="2"/>
</dbReference>
<keyword evidence="6 8" id="KW-0472">Membrane</keyword>
<name>D8M5H0_BLAHO</name>
<evidence type="ECO:0000256" key="5">
    <source>
        <dbReference type="ARBA" id="ARBA00022989"/>
    </source>
</evidence>
<evidence type="ECO:0000256" key="3">
    <source>
        <dbReference type="ARBA" id="ARBA00022692"/>
    </source>
</evidence>
<keyword evidence="5 8" id="KW-1133">Transmembrane helix</keyword>
<evidence type="ECO:0000256" key="6">
    <source>
        <dbReference type="ARBA" id="ARBA00023136"/>
    </source>
</evidence>
<dbReference type="PANTHER" id="PTHR12226">
    <property type="entry name" value="MANNOSE-P-DOLICHOL UTILIZATION DEFECT 1 LEC35 -RELATED"/>
    <property type="match status" value="1"/>
</dbReference>
<evidence type="ECO:0000256" key="8">
    <source>
        <dbReference type="PIRNR" id="PIRNR023381"/>
    </source>
</evidence>
<dbReference type="PANTHER" id="PTHR12226:SF2">
    <property type="entry name" value="MANNOSE-P-DOLICHOL UTILIZATION DEFECT 1 PROTEIN"/>
    <property type="match status" value="1"/>
</dbReference>
<evidence type="ECO:0000256" key="2">
    <source>
        <dbReference type="ARBA" id="ARBA00022448"/>
    </source>
</evidence>
<evidence type="ECO:0000256" key="7">
    <source>
        <dbReference type="ARBA" id="ARBA00038475"/>
    </source>
</evidence>
<feature type="transmembrane region" description="Helical" evidence="9">
    <location>
        <begin position="135"/>
        <end position="153"/>
    </location>
</feature>
<keyword evidence="3 8" id="KW-0812">Transmembrane</keyword>
<dbReference type="RefSeq" id="XP_012897357.1">
    <property type="nucleotide sequence ID" value="XM_013041903.1"/>
</dbReference>
<feature type="transmembrane region" description="Helical" evidence="9">
    <location>
        <begin position="215"/>
        <end position="236"/>
    </location>
</feature>
<dbReference type="AlphaFoldDB" id="D8M5H0"/>
<evidence type="ECO:0000313" key="10">
    <source>
        <dbReference type="EMBL" id="CBK23309.2"/>
    </source>
</evidence>
<dbReference type="InParanoid" id="D8M5H0"/>
<keyword evidence="11" id="KW-1185">Reference proteome</keyword>
<evidence type="ECO:0000256" key="9">
    <source>
        <dbReference type="SAM" id="Phobius"/>
    </source>
</evidence>
<dbReference type="Pfam" id="PF04193">
    <property type="entry name" value="PQ-loop"/>
    <property type="match status" value="2"/>
</dbReference>
<dbReference type="Gene3D" id="1.20.1280.290">
    <property type="match status" value="2"/>
</dbReference>
<sequence length="237" mass="26725">MSVGSQSCSHVGNQKTVVRMDNGLKVEFPFFPENLDGNFLSLLLSKVMGYAIILGSVVMKFPQIYQIWRNRSVLGLNINSLYFECAENLPFVVYNLVQGYPFSTFGESVMILIQAVIQVLLFHYFTTDVNVNGKLLFRNFSLLFLSALLIMFIPPKFQILVPIISTLFGLFARIPQIITNFKQGHTGQLSLISWSFSLVGSAVRIFTTLMEVPDKLILCMYISGFVCNLILVLQILL</sequence>
<keyword evidence="2" id="KW-0813">Transport</keyword>
<dbReference type="GO" id="GO:0016020">
    <property type="term" value="C:membrane"/>
    <property type="evidence" value="ECO:0007669"/>
    <property type="project" value="UniProtKB-SubCell"/>
</dbReference>
<dbReference type="InterPro" id="IPR016817">
    <property type="entry name" value="MannP-dilichol_defect-1"/>
</dbReference>
<keyword evidence="4" id="KW-0677">Repeat</keyword>
<dbReference type="OrthoDB" id="271506at2759"/>
<dbReference type="OMA" id="WAERLFT"/>
<dbReference type="InterPro" id="IPR006603">
    <property type="entry name" value="PQ-loop_rpt"/>
</dbReference>
<dbReference type="FunCoup" id="D8M5H0">
    <property type="interactions" value="322"/>
</dbReference>
<dbReference type="EMBL" id="FN668659">
    <property type="protein sequence ID" value="CBK23309.2"/>
    <property type="molecule type" value="Genomic_DNA"/>
</dbReference>